<protein>
    <submittedName>
        <fullName evidence="1">YdcH family protein</fullName>
    </submittedName>
</protein>
<evidence type="ECO:0000313" key="1">
    <source>
        <dbReference type="EMBL" id="MFC3179399.1"/>
    </source>
</evidence>
<dbReference type="Proteomes" id="UP001595547">
    <property type="component" value="Unassembled WGS sequence"/>
</dbReference>
<accession>A0ABV7IX37</accession>
<gene>
    <name evidence="1" type="ORF">ACFOGH_00210</name>
</gene>
<dbReference type="RefSeq" id="WP_380071046.1">
    <property type="nucleotide sequence ID" value="NZ_JBHRTO010000001.1"/>
</dbReference>
<evidence type="ECO:0000313" key="2">
    <source>
        <dbReference type="Proteomes" id="UP001595547"/>
    </source>
</evidence>
<dbReference type="Gene3D" id="6.10.280.50">
    <property type="match status" value="1"/>
</dbReference>
<proteinExistence type="predicted"/>
<sequence>MSHTPHGLAAEFPEFALKLSAMKEKDAHFAKLVAEYDAVNGKVHRAETRLELLSAAEEDVLRKQRAALKDHIWQHLKA</sequence>
<organism evidence="1 2">
    <name type="scientific">Cypionkella sinensis</name>
    <dbReference type="NCBI Taxonomy" id="1756043"/>
    <lineage>
        <taxon>Bacteria</taxon>
        <taxon>Pseudomonadati</taxon>
        <taxon>Pseudomonadota</taxon>
        <taxon>Alphaproteobacteria</taxon>
        <taxon>Rhodobacterales</taxon>
        <taxon>Paracoccaceae</taxon>
        <taxon>Cypionkella</taxon>
    </lineage>
</organism>
<name>A0ABV7IX37_9RHOB</name>
<dbReference type="InterPro" id="IPR038444">
    <property type="entry name" value="DUF465_sf"/>
</dbReference>
<comment type="caution">
    <text evidence="1">The sequence shown here is derived from an EMBL/GenBank/DDBJ whole genome shotgun (WGS) entry which is preliminary data.</text>
</comment>
<reference evidence="2" key="1">
    <citation type="journal article" date="2019" name="Int. J. Syst. Evol. Microbiol.">
        <title>The Global Catalogue of Microorganisms (GCM) 10K type strain sequencing project: providing services to taxonomists for standard genome sequencing and annotation.</title>
        <authorList>
            <consortium name="The Broad Institute Genomics Platform"/>
            <consortium name="The Broad Institute Genome Sequencing Center for Infectious Disease"/>
            <person name="Wu L."/>
            <person name="Ma J."/>
        </authorList>
    </citation>
    <scope>NUCLEOTIDE SEQUENCE [LARGE SCALE GENOMIC DNA]</scope>
    <source>
        <strain evidence="2">KCTC 52039</strain>
    </source>
</reference>
<dbReference type="EMBL" id="JBHRTO010000001">
    <property type="protein sequence ID" value="MFC3179399.1"/>
    <property type="molecule type" value="Genomic_DNA"/>
</dbReference>
<keyword evidence="2" id="KW-1185">Reference proteome</keyword>
<dbReference type="Pfam" id="PF04325">
    <property type="entry name" value="DUF465"/>
    <property type="match status" value="1"/>
</dbReference>
<dbReference type="InterPro" id="IPR007420">
    <property type="entry name" value="DUF465"/>
</dbReference>